<proteinExistence type="predicted"/>
<dbReference type="InterPro" id="IPR000182">
    <property type="entry name" value="GNAT_dom"/>
</dbReference>
<dbReference type="SUPFAM" id="SSF55729">
    <property type="entry name" value="Acyl-CoA N-acyltransferases (Nat)"/>
    <property type="match status" value="1"/>
</dbReference>
<keyword evidence="3" id="KW-1185">Reference proteome</keyword>
<dbReference type="GO" id="GO:0016747">
    <property type="term" value="F:acyltransferase activity, transferring groups other than amino-acyl groups"/>
    <property type="evidence" value="ECO:0007669"/>
    <property type="project" value="InterPro"/>
</dbReference>
<dbReference type="AlphaFoldDB" id="A0A1H9V3C7"/>
<evidence type="ECO:0000313" key="2">
    <source>
        <dbReference type="EMBL" id="SES16320.1"/>
    </source>
</evidence>
<dbReference type="InterPro" id="IPR016181">
    <property type="entry name" value="Acyl_CoA_acyltransferase"/>
</dbReference>
<feature type="domain" description="N-acetyltransferase" evidence="1">
    <location>
        <begin position="13"/>
        <end position="196"/>
    </location>
</feature>
<dbReference type="STRING" id="587636.SAMN05216199_2281"/>
<organism evidence="2 3">
    <name type="scientific">Pedococcus cremeus</name>
    <dbReference type="NCBI Taxonomy" id="587636"/>
    <lineage>
        <taxon>Bacteria</taxon>
        <taxon>Bacillati</taxon>
        <taxon>Actinomycetota</taxon>
        <taxon>Actinomycetes</taxon>
        <taxon>Micrococcales</taxon>
        <taxon>Intrasporangiaceae</taxon>
        <taxon>Pedococcus</taxon>
    </lineage>
</organism>
<reference evidence="3" key="1">
    <citation type="submission" date="2016-10" db="EMBL/GenBank/DDBJ databases">
        <authorList>
            <person name="Varghese N."/>
            <person name="Submissions S."/>
        </authorList>
    </citation>
    <scope>NUCLEOTIDE SEQUENCE [LARGE SCALE GENOMIC DNA]</scope>
    <source>
        <strain evidence="3">CGMCC 1.6963</strain>
    </source>
</reference>
<evidence type="ECO:0000259" key="1">
    <source>
        <dbReference type="PROSITE" id="PS51186"/>
    </source>
</evidence>
<dbReference type="EMBL" id="FOHB01000003">
    <property type="protein sequence ID" value="SES16320.1"/>
    <property type="molecule type" value="Genomic_DNA"/>
</dbReference>
<dbReference type="Gene3D" id="3.40.630.30">
    <property type="match status" value="1"/>
</dbReference>
<dbReference type="PROSITE" id="PS51186">
    <property type="entry name" value="GNAT"/>
    <property type="match status" value="1"/>
</dbReference>
<gene>
    <name evidence="2" type="ORF">SAMN05216199_2281</name>
</gene>
<dbReference type="Proteomes" id="UP000199019">
    <property type="component" value="Unassembled WGS sequence"/>
</dbReference>
<dbReference type="RefSeq" id="WP_091758133.1">
    <property type="nucleotide sequence ID" value="NZ_FOHB01000003.1"/>
</dbReference>
<accession>A0A1H9V3C7</accession>
<protein>
    <recommendedName>
        <fullName evidence="1">N-acetyltransferase domain-containing protein</fullName>
    </recommendedName>
</protein>
<dbReference type="OrthoDB" id="3239945at2"/>
<name>A0A1H9V3C7_9MICO</name>
<evidence type="ECO:0000313" key="3">
    <source>
        <dbReference type="Proteomes" id="UP000199019"/>
    </source>
</evidence>
<sequence length="197" mass="21409">MTDKATGPLYATRALSEDTWDDFARLVEANNGVWGGCWCMGFHPEGVGRGHTAAGNREAKKAHVRARTVHQVLIYQGDQCVGWCQYGPPAELPNIKNPAACARGLTEPPDWRIGCIFTGKGHRREGVARAAVAGALAAIEDAGGGLVEAYPEQVDGRAPQQGAYLHTGPESLFAEFGFTRDRQIAKWRWVVQRRVGP</sequence>